<dbReference type="EMBL" id="VNIB01000005">
    <property type="protein sequence ID" value="TYO98794.1"/>
    <property type="molecule type" value="Genomic_DNA"/>
</dbReference>
<dbReference type="Pfam" id="PF01368">
    <property type="entry name" value="DHH"/>
    <property type="match status" value="1"/>
</dbReference>
<feature type="domain" description="DDH" evidence="1">
    <location>
        <begin position="22"/>
        <end position="166"/>
    </location>
</feature>
<feature type="domain" description="DHHA1" evidence="2">
    <location>
        <begin position="237"/>
        <end position="321"/>
    </location>
</feature>
<keyword evidence="4" id="KW-1185">Reference proteome</keyword>
<reference evidence="3 4" key="1">
    <citation type="submission" date="2019-07" db="EMBL/GenBank/DDBJ databases">
        <title>Genomic Encyclopedia of Type Strains, Phase IV (KMG-IV): sequencing the most valuable type-strain genomes for metagenomic binning, comparative biology and taxonomic classification.</title>
        <authorList>
            <person name="Goeker M."/>
        </authorList>
    </citation>
    <scope>NUCLEOTIDE SEQUENCE [LARGE SCALE GENOMIC DNA]</scope>
    <source>
        <strain evidence="3 4">SS015</strain>
    </source>
</reference>
<evidence type="ECO:0000313" key="4">
    <source>
        <dbReference type="Proteomes" id="UP000324159"/>
    </source>
</evidence>
<name>A0A5D3WKB4_9BACT</name>
<dbReference type="RefSeq" id="WP_148895728.1">
    <property type="nucleotide sequence ID" value="NZ_VNIB01000005.1"/>
</dbReference>
<protein>
    <submittedName>
        <fullName evidence="3">NanoRNase/pAp phosphatase (C-di-AMP/oligoRNAs hydrolase)</fullName>
    </submittedName>
</protein>
<dbReference type="GO" id="GO:0016787">
    <property type="term" value="F:hydrolase activity"/>
    <property type="evidence" value="ECO:0007669"/>
    <property type="project" value="UniProtKB-KW"/>
</dbReference>
<dbReference type="PANTHER" id="PTHR47618:SF1">
    <property type="entry name" value="BIFUNCTIONAL OLIGORIBONUCLEASE AND PAP PHOSPHATASE NRNA"/>
    <property type="match status" value="1"/>
</dbReference>
<dbReference type="Pfam" id="PF02272">
    <property type="entry name" value="DHHA1"/>
    <property type="match status" value="1"/>
</dbReference>
<proteinExistence type="predicted"/>
<dbReference type="SUPFAM" id="SSF64182">
    <property type="entry name" value="DHH phosphoesterases"/>
    <property type="match status" value="1"/>
</dbReference>
<evidence type="ECO:0000313" key="3">
    <source>
        <dbReference type="EMBL" id="TYO98794.1"/>
    </source>
</evidence>
<dbReference type="InterPro" id="IPR003156">
    <property type="entry name" value="DHHA1_dom"/>
</dbReference>
<dbReference type="AlphaFoldDB" id="A0A5D3WKB4"/>
<gene>
    <name evidence="3" type="ORF">EDC39_105163</name>
</gene>
<dbReference type="InterPro" id="IPR051319">
    <property type="entry name" value="Oligoribo/pAp-PDE_c-di-AMP_PDE"/>
</dbReference>
<dbReference type="PANTHER" id="PTHR47618">
    <property type="entry name" value="BIFUNCTIONAL OLIGORIBONUCLEASE AND PAP PHOSPHATASE NRNA"/>
    <property type="match status" value="1"/>
</dbReference>
<dbReference type="Gene3D" id="3.10.310.30">
    <property type="match status" value="1"/>
</dbReference>
<evidence type="ECO:0000259" key="2">
    <source>
        <dbReference type="Pfam" id="PF02272"/>
    </source>
</evidence>
<organism evidence="3 4">
    <name type="scientific">Geothermobacter ehrlichii</name>
    <dbReference type="NCBI Taxonomy" id="213224"/>
    <lineage>
        <taxon>Bacteria</taxon>
        <taxon>Pseudomonadati</taxon>
        <taxon>Thermodesulfobacteriota</taxon>
        <taxon>Desulfuromonadia</taxon>
        <taxon>Desulfuromonadales</taxon>
        <taxon>Geothermobacteraceae</taxon>
        <taxon>Geothermobacter</taxon>
    </lineage>
</organism>
<accession>A0A5D3WKB4</accession>
<dbReference type="Gene3D" id="3.90.1640.10">
    <property type="entry name" value="inorganic pyrophosphatase (n-terminal core)"/>
    <property type="match status" value="1"/>
</dbReference>
<dbReference type="InterPro" id="IPR038763">
    <property type="entry name" value="DHH_sf"/>
</dbReference>
<keyword evidence="3" id="KW-0378">Hydrolase</keyword>
<dbReference type="Proteomes" id="UP000324159">
    <property type="component" value="Unassembled WGS sequence"/>
</dbReference>
<comment type="caution">
    <text evidence="3">The sequence shown here is derived from an EMBL/GenBank/DDBJ whole genome shotgun (WGS) entry which is preliminary data.</text>
</comment>
<dbReference type="InterPro" id="IPR001667">
    <property type="entry name" value="DDH_dom"/>
</dbReference>
<dbReference type="OrthoDB" id="5490569at2"/>
<evidence type="ECO:0000259" key="1">
    <source>
        <dbReference type="Pfam" id="PF01368"/>
    </source>
</evidence>
<sequence length="345" mass="38736">MQLERSREFSLQFLDWVRGKGRVLIVAHDNPDPDSLAAAAALKHLLLKTTGQEATIAYGGMIGRGENRAMAQELEIDAVHFSGIDPGQFQVVCMVDTQPGTGNNSFPDNLPVHLVIDHHPLRDACQTCRWVDVREDYGASATILLEYLLAHDVSFGTRLATILFYAIKSETQDLGRDWVRADREAYLYLLPLANNRILYRVTHPKVPRDYFFSYSRAIENSRIYGDVLAFNLYRVDNPDIVAEMADFLLRMEGVSLVLGMGHDGEDVYLSLRTGQPDINAGELIRTVMADLGTAGGHHNTAGGQIRSHSASQTTLRRLERRLTRRLLDALERKPVRGRRLLPQDD</sequence>
<dbReference type="GO" id="GO:0003676">
    <property type="term" value="F:nucleic acid binding"/>
    <property type="evidence" value="ECO:0007669"/>
    <property type="project" value="InterPro"/>
</dbReference>